<keyword evidence="2" id="KW-1133">Transmembrane helix</keyword>
<protein>
    <submittedName>
        <fullName evidence="3">24150_t:CDS:1</fullName>
    </submittedName>
</protein>
<dbReference type="AlphaFoldDB" id="A0A9N9HQF6"/>
<organism evidence="3 4">
    <name type="scientific">Cetraspora pellucida</name>
    <dbReference type="NCBI Taxonomy" id="1433469"/>
    <lineage>
        <taxon>Eukaryota</taxon>
        <taxon>Fungi</taxon>
        <taxon>Fungi incertae sedis</taxon>
        <taxon>Mucoromycota</taxon>
        <taxon>Glomeromycotina</taxon>
        <taxon>Glomeromycetes</taxon>
        <taxon>Diversisporales</taxon>
        <taxon>Gigasporaceae</taxon>
        <taxon>Cetraspora</taxon>
    </lineage>
</organism>
<feature type="compositionally biased region" description="Polar residues" evidence="1">
    <location>
        <begin position="201"/>
        <end position="221"/>
    </location>
</feature>
<dbReference type="EMBL" id="CAJVQA010010759">
    <property type="protein sequence ID" value="CAG8700480.1"/>
    <property type="molecule type" value="Genomic_DNA"/>
</dbReference>
<feature type="region of interest" description="Disordered" evidence="1">
    <location>
        <begin position="1"/>
        <end position="76"/>
    </location>
</feature>
<feature type="compositionally biased region" description="Polar residues" evidence="1">
    <location>
        <begin position="34"/>
        <end position="63"/>
    </location>
</feature>
<keyword evidence="2" id="KW-0472">Membrane</keyword>
<proteinExistence type="predicted"/>
<evidence type="ECO:0000313" key="3">
    <source>
        <dbReference type="EMBL" id="CAG8700480.1"/>
    </source>
</evidence>
<feature type="compositionally biased region" description="Basic residues" evidence="1">
    <location>
        <begin position="16"/>
        <end position="31"/>
    </location>
</feature>
<dbReference type="OrthoDB" id="2433336at2759"/>
<reference evidence="3" key="1">
    <citation type="submission" date="2021-06" db="EMBL/GenBank/DDBJ databases">
        <authorList>
            <person name="Kallberg Y."/>
            <person name="Tangrot J."/>
            <person name="Rosling A."/>
        </authorList>
    </citation>
    <scope>NUCLEOTIDE SEQUENCE</scope>
    <source>
        <strain evidence="3">FL966</strain>
    </source>
</reference>
<evidence type="ECO:0000256" key="2">
    <source>
        <dbReference type="SAM" id="Phobius"/>
    </source>
</evidence>
<accession>A0A9N9HQF6</accession>
<feature type="region of interest" description="Disordered" evidence="1">
    <location>
        <begin position="196"/>
        <end position="221"/>
    </location>
</feature>
<evidence type="ECO:0000256" key="1">
    <source>
        <dbReference type="SAM" id="MobiDB-lite"/>
    </source>
</evidence>
<feature type="transmembrane region" description="Helical" evidence="2">
    <location>
        <begin position="243"/>
        <end position="260"/>
    </location>
</feature>
<keyword evidence="4" id="KW-1185">Reference proteome</keyword>
<gene>
    <name evidence="3" type="ORF">CPELLU_LOCUS11797</name>
</gene>
<name>A0A9N9HQF6_9GLOM</name>
<keyword evidence="2" id="KW-0812">Transmembrane</keyword>
<sequence>MSKKKKSKNKPNQYEKRKKSNKKINQNKKKRNDTGLQRDSVETSIESEQEQNSHSVANTKLDISNSTSSSNDKKDATTETICKEIDVPVTNVVTEMKECTQNLKLKSPESEPWWKTARIKKSDGSIEINGSVCKNAKLKLPEANDTQGQGSSVGDYSNLNAEQSLNNTTNTEQNSSANSVEDNLIGTQGQGSFVGDYAEQGLNNDASNTKQNSRTTSAEDNLNVTKDQGSFVGDASDSIINKISILVAVIVIIFGFAFYYEPIFEIFFPPVDLPIFGNLINTTNSLSRQLVELDIPASSVIIEYRVTSKFLADVINRHELSSKNSDSVAQYLNQLGDKIIKSGEAIEKMYLTGNYVLKELMAELKSINDEIYQEKVITKRDAIYFVERHEKILTTITKLRDELRMTVNELDDLYNLYNGMHHQLANGMKDVEFFFSGIKLELMERYRYDTGKLEQNFGYLLQIMKKVPDIRHRINNLLSEFDKHRLAVIECRSEWVGLWRRKLVTYDDTKRFEEVIQKLTNVIRIFKKKDLENIEKRIYI</sequence>
<comment type="caution">
    <text evidence="3">The sequence shown here is derived from an EMBL/GenBank/DDBJ whole genome shotgun (WGS) entry which is preliminary data.</text>
</comment>
<dbReference type="Proteomes" id="UP000789759">
    <property type="component" value="Unassembled WGS sequence"/>
</dbReference>
<evidence type="ECO:0000313" key="4">
    <source>
        <dbReference type="Proteomes" id="UP000789759"/>
    </source>
</evidence>